<evidence type="ECO:0000256" key="4">
    <source>
        <dbReference type="SAM" id="MobiDB-lite"/>
    </source>
</evidence>
<organism evidence="6 7">
    <name type="scientific">Lichtheimia ornata</name>
    <dbReference type="NCBI Taxonomy" id="688661"/>
    <lineage>
        <taxon>Eukaryota</taxon>
        <taxon>Fungi</taxon>
        <taxon>Fungi incertae sedis</taxon>
        <taxon>Mucoromycota</taxon>
        <taxon>Mucoromycotina</taxon>
        <taxon>Mucoromycetes</taxon>
        <taxon>Mucorales</taxon>
        <taxon>Lichtheimiaceae</taxon>
        <taxon>Lichtheimia</taxon>
    </lineage>
</organism>
<dbReference type="RefSeq" id="XP_058348853.1">
    <property type="nucleotide sequence ID" value="XM_058480330.1"/>
</dbReference>
<dbReference type="InterPro" id="IPR050995">
    <property type="entry name" value="WD-F-box_domain-protein"/>
</dbReference>
<feature type="compositionally biased region" description="Low complexity" evidence="4">
    <location>
        <begin position="27"/>
        <end position="40"/>
    </location>
</feature>
<proteinExistence type="predicted"/>
<dbReference type="PROSITE" id="PS50082">
    <property type="entry name" value="WD_REPEATS_2"/>
    <property type="match status" value="5"/>
</dbReference>
<evidence type="ECO:0000256" key="2">
    <source>
        <dbReference type="ARBA" id="ARBA00022737"/>
    </source>
</evidence>
<dbReference type="SUPFAM" id="SSF50978">
    <property type="entry name" value="WD40 repeat-like"/>
    <property type="match status" value="1"/>
</dbReference>
<dbReference type="PROSITE" id="PS50294">
    <property type="entry name" value="WD_REPEATS_REGION"/>
    <property type="match status" value="5"/>
</dbReference>
<evidence type="ECO:0000259" key="5">
    <source>
        <dbReference type="PROSITE" id="PS50181"/>
    </source>
</evidence>
<reference evidence="6 7" key="1">
    <citation type="submission" date="2023-03" db="EMBL/GenBank/DDBJ databases">
        <title>Genome sequence of Lichtheimia ornata CBS 291.66.</title>
        <authorList>
            <person name="Mohabir J.T."/>
            <person name="Shea T.P."/>
            <person name="Kurbessoian T."/>
            <person name="Berby B."/>
            <person name="Fontaine J."/>
            <person name="Livny J."/>
            <person name="Gnirke A."/>
            <person name="Stajich J.E."/>
            <person name="Cuomo C.A."/>
        </authorList>
    </citation>
    <scope>NUCLEOTIDE SEQUENCE [LARGE SCALE GENOMIC DNA]</scope>
    <source>
        <strain evidence="6">CBS 291.66</strain>
    </source>
</reference>
<feature type="region of interest" description="Disordered" evidence="4">
    <location>
        <begin position="19"/>
        <end position="40"/>
    </location>
</feature>
<dbReference type="AlphaFoldDB" id="A0AAD7Y563"/>
<feature type="repeat" description="WD" evidence="3">
    <location>
        <begin position="325"/>
        <end position="366"/>
    </location>
</feature>
<gene>
    <name evidence="6" type="ORF">O0I10_000216</name>
</gene>
<dbReference type="PROSITE" id="PS50181">
    <property type="entry name" value="FBOX"/>
    <property type="match status" value="1"/>
</dbReference>
<keyword evidence="7" id="KW-1185">Reference proteome</keyword>
<sequence>MTQLYSSSAKLFSLLYSSNKSGRHQQQHQQQQHNSSISSNTTHIAVITQKDGTVVTRCLNRRPLTSPTDSSISNSTSQSSKKQRCFAFLKFSGLRNRSSPLVAGPSSSPLPSCDILQRLPPEVIQLVLVYLDCASIATLSRTNRHMHAVCSDDGLWRTLLTRHFGARIKHPILPASDYYRHHSLLEKRWQRGQAQARYMVGHTDSVYCIMRYDERYLVSGSRDHSIRIWDLATYTCVASRTHHDGSVLCLKIQRDSGHHWMVSGSSDGTCVIWHSLPALVPVHRLRGHTNGVLDVCIVNEWIVSASRDGTVRVWDQLTAKEIRRLDGHGGPVNALQQIRGTSHVVSASGDGTLKVWNVDTGECLRTLVGHLRGLACAKYDPMAGRIFSGGQDALLKVWNANTGDCKATLVGHDQLIRTVDCYGDRVITGSYDRTLKVWDANTGQCLLNFQNAHDSWIFNALISPTQIISAGQDKRILVLDFGHDLHLGESSC</sequence>
<evidence type="ECO:0000313" key="7">
    <source>
        <dbReference type="Proteomes" id="UP001234581"/>
    </source>
</evidence>
<dbReference type="InterPro" id="IPR036322">
    <property type="entry name" value="WD40_repeat_dom_sf"/>
</dbReference>
<dbReference type="InterPro" id="IPR019775">
    <property type="entry name" value="WD40_repeat_CS"/>
</dbReference>
<dbReference type="InterPro" id="IPR001680">
    <property type="entry name" value="WD40_rpt"/>
</dbReference>
<dbReference type="InterPro" id="IPR001810">
    <property type="entry name" value="F-box_dom"/>
</dbReference>
<feature type="repeat" description="WD" evidence="3">
    <location>
        <begin position="285"/>
        <end position="324"/>
    </location>
</feature>
<feature type="repeat" description="WD" evidence="3">
    <location>
        <begin position="409"/>
        <end position="448"/>
    </location>
</feature>
<dbReference type="Proteomes" id="UP001234581">
    <property type="component" value="Unassembled WGS sequence"/>
</dbReference>
<dbReference type="Gene3D" id="1.20.1280.50">
    <property type="match status" value="1"/>
</dbReference>
<dbReference type="PROSITE" id="PS00678">
    <property type="entry name" value="WD_REPEATS_1"/>
    <property type="match status" value="4"/>
</dbReference>
<dbReference type="InterPro" id="IPR036047">
    <property type="entry name" value="F-box-like_dom_sf"/>
</dbReference>
<evidence type="ECO:0000313" key="6">
    <source>
        <dbReference type="EMBL" id="KAJ8663941.1"/>
    </source>
</evidence>
<dbReference type="SMART" id="SM00320">
    <property type="entry name" value="WD40"/>
    <property type="match status" value="7"/>
</dbReference>
<feature type="domain" description="F-box" evidence="5">
    <location>
        <begin position="113"/>
        <end position="159"/>
    </location>
</feature>
<keyword evidence="1 3" id="KW-0853">WD repeat</keyword>
<evidence type="ECO:0000256" key="1">
    <source>
        <dbReference type="ARBA" id="ARBA00022574"/>
    </source>
</evidence>
<feature type="region of interest" description="Disordered" evidence="4">
    <location>
        <begin position="58"/>
        <end position="78"/>
    </location>
</feature>
<dbReference type="PANTHER" id="PTHR14604:SF4">
    <property type="entry name" value="F-BOX DOMAIN-CONTAINING PROTEIN"/>
    <property type="match status" value="1"/>
</dbReference>
<dbReference type="InterPro" id="IPR015943">
    <property type="entry name" value="WD40/YVTN_repeat-like_dom_sf"/>
</dbReference>
<dbReference type="CDD" id="cd00200">
    <property type="entry name" value="WD40"/>
    <property type="match status" value="1"/>
</dbReference>
<dbReference type="Gene3D" id="2.130.10.10">
    <property type="entry name" value="YVTN repeat-like/Quinoprotein amine dehydrogenase"/>
    <property type="match status" value="2"/>
</dbReference>
<dbReference type="GeneID" id="83207638"/>
<evidence type="ECO:0000256" key="3">
    <source>
        <dbReference type="PROSITE-ProRule" id="PRU00221"/>
    </source>
</evidence>
<comment type="caution">
    <text evidence="6">The sequence shown here is derived from an EMBL/GenBank/DDBJ whole genome shotgun (WGS) entry which is preliminary data.</text>
</comment>
<dbReference type="InterPro" id="IPR020472">
    <property type="entry name" value="WD40_PAC1"/>
</dbReference>
<dbReference type="SMART" id="SM00256">
    <property type="entry name" value="FBOX"/>
    <property type="match status" value="1"/>
</dbReference>
<keyword evidence="2" id="KW-0677">Repeat</keyword>
<dbReference type="Pfam" id="PF12937">
    <property type="entry name" value="F-box-like"/>
    <property type="match status" value="1"/>
</dbReference>
<name>A0AAD7Y563_9FUNG</name>
<protein>
    <recommendedName>
        <fullName evidence="5">F-box domain-containing protein</fullName>
    </recommendedName>
</protein>
<dbReference type="SUPFAM" id="SSF81383">
    <property type="entry name" value="F-box domain"/>
    <property type="match status" value="1"/>
</dbReference>
<dbReference type="EMBL" id="JARTCD010000001">
    <property type="protein sequence ID" value="KAJ8663941.1"/>
    <property type="molecule type" value="Genomic_DNA"/>
</dbReference>
<dbReference type="PANTHER" id="PTHR14604">
    <property type="entry name" value="WD40 REPEAT PF20"/>
    <property type="match status" value="1"/>
</dbReference>
<dbReference type="PRINTS" id="PR00320">
    <property type="entry name" value="GPROTEINBRPT"/>
</dbReference>
<feature type="repeat" description="WD" evidence="3">
    <location>
        <begin position="199"/>
        <end position="239"/>
    </location>
</feature>
<accession>A0AAD7Y563</accession>
<feature type="compositionally biased region" description="Low complexity" evidence="4">
    <location>
        <begin position="65"/>
        <end position="78"/>
    </location>
</feature>
<feature type="repeat" description="WD" evidence="3">
    <location>
        <begin position="367"/>
        <end position="408"/>
    </location>
</feature>
<dbReference type="Pfam" id="PF00400">
    <property type="entry name" value="WD40"/>
    <property type="match status" value="6"/>
</dbReference>